<keyword evidence="2" id="KW-1185">Reference proteome</keyword>
<dbReference type="RefSeq" id="WP_345385766.1">
    <property type="nucleotide sequence ID" value="NZ_BAABHG010000001.1"/>
</dbReference>
<gene>
    <name evidence="1" type="ORF">ACFSYJ_38610</name>
</gene>
<proteinExistence type="predicted"/>
<name>A0ABW5GVK9_9PSEU</name>
<dbReference type="InterPro" id="IPR046175">
    <property type="entry name" value="DUF6177"/>
</dbReference>
<dbReference type="Proteomes" id="UP001597419">
    <property type="component" value="Unassembled WGS sequence"/>
</dbReference>
<sequence length="317" mass="33097">MTHPAADHATAEAVLVEQLRDVVPASTWLVDAARTAVDSGRDLQLLTAAHSRITYPLELLLRDAHADWVVPDGTGRHRDGLRGFPLVWNGNRFVPDADPGPAPTLDATPGSGDLEVQITVHHPAGEPPRLGTGTEDAMRALTGSGPTGWGVAEPATQPWSAGEITAHCRDRARPVKLVVVGHGVVGQLAVSPVDTGVIEEVRLSGPEAGTVPRERVEDLATACAGTARLLVVAAHPGRLAGLRAATPVPPALPYGVLIGHEMVAARGVGHARRTPAARVDLLGVGARTAVWCRFDGSETPPFAQFAEILDHFGEGGA</sequence>
<dbReference type="EMBL" id="JBHUKU010000026">
    <property type="protein sequence ID" value="MFD2464582.1"/>
    <property type="molecule type" value="Genomic_DNA"/>
</dbReference>
<evidence type="ECO:0000313" key="2">
    <source>
        <dbReference type="Proteomes" id="UP001597419"/>
    </source>
</evidence>
<protein>
    <submittedName>
        <fullName evidence="1">DUF6177 family protein</fullName>
    </submittedName>
</protein>
<accession>A0ABW5GVK9</accession>
<reference evidence="2" key="1">
    <citation type="journal article" date="2019" name="Int. J. Syst. Evol. Microbiol.">
        <title>The Global Catalogue of Microorganisms (GCM) 10K type strain sequencing project: providing services to taxonomists for standard genome sequencing and annotation.</title>
        <authorList>
            <consortium name="The Broad Institute Genomics Platform"/>
            <consortium name="The Broad Institute Genome Sequencing Center for Infectious Disease"/>
            <person name="Wu L."/>
            <person name="Ma J."/>
        </authorList>
    </citation>
    <scope>NUCLEOTIDE SEQUENCE [LARGE SCALE GENOMIC DNA]</scope>
    <source>
        <strain evidence="2">CGMCC 4.7643</strain>
    </source>
</reference>
<comment type="caution">
    <text evidence="1">The sequence shown here is derived from an EMBL/GenBank/DDBJ whole genome shotgun (WGS) entry which is preliminary data.</text>
</comment>
<evidence type="ECO:0000313" key="1">
    <source>
        <dbReference type="EMBL" id="MFD2464582.1"/>
    </source>
</evidence>
<organism evidence="1 2">
    <name type="scientific">Amycolatopsis samaneae</name>
    <dbReference type="NCBI Taxonomy" id="664691"/>
    <lineage>
        <taxon>Bacteria</taxon>
        <taxon>Bacillati</taxon>
        <taxon>Actinomycetota</taxon>
        <taxon>Actinomycetes</taxon>
        <taxon>Pseudonocardiales</taxon>
        <taxon>Pseudonocardiaceae</taxon>
        <taxon>Amycolatopsis</taxon>
    </lineage>
</organism>
<dbReference type="Pfam" id="PF19674">
    <property type="entry name" value="DUF6177"/>
    <property type="match status" value="1"/>
</dbReference>